<dbReference type="InterPro" id="IPR029752">
    <property type="entry name" value="D-isomer_DH_CS1"/>
</dbReference>
<evidence type="ECO:0000256" key="1">
    <source>
        <dbReference type="ARBA" id="ARBA00023002"/>
    </source>
</evidence>
<evidence type="ECO:0000313" key="13">
    <source>
        <dbReference type="Proteomes" id="UP000657006"/>
    </source>
</evidence>
<dbReference type="InterPro" id="IPR050223">
    <property type="entry name" value="D-isomer_2-hydroxyacid_DH"/>
</dbReference>
<protein>
    <recommendedName>
        <fullName evidence="8">Glyoxylate/hydroxypyruvate reductase B</fullName>
        <ecNumber evidence="6">1.1.1.79</ecNumber>
        <ecNumber evidence="7">1.1.1.81</ecNumber>
    </recommendedName>
</protein>
<dbReference type="Proteomes" id="UP000657006">
    <property type="component" value="Unassembled WGS sequence"/>
</dbReference>
<comment type="catalytic activity">
    <reaction evidence="4">
        <text>glycolate + NADP(+) = glyoxylate + NADPH + H(+)</text>
        <dbReference type="Rhea" id="RHEA:10992"/>
        <dbReference type="ChEBI" id="CHEBI:15378"/>
        <dbReference type="ChEBI" id="CHEBI:29805"/>
        <dbReference type="ChEBI" id="CHEBI:36655"/>
        <dbReference type="ChEBI" id="CHEBI:57783"/>
        <dbReference type="ChEBI" id="CHEBI:58349"/>
        <dbReference type="EC" id="1.1.1.79"/>
    </reaction>
</comment>
<dbReference type="SUPFAM" id="SSF51735">
    <property type="entry name" value="NAD(P)-binding Rossmann-fold domains"/>
    <property type="match status" value="1"/>
</dbReference>
<proteinExistence type="inferred from homology"/>
<dbReference type="PANTHER" id="PTHR10996:SF283">
    <property type="entry name" value="GLYOXYLATE_HYDROXYPYRUVATE REDUCTASE B"/>
    <property type="match status" value="1"/>
</dbReference>
<dbReference type="EC" id="1.1.1.81" evidence="7"/>
<evidence type="ECO:0000256" key="8">
    <source>
        <dbReference type="ARBA" id="ARBA00073362"/>
    </source>
</evidence>
<gene>
    <name evidence="12" type="ORF">H8730_02890</name>
</gene>
<feature type="domain" description="D-isomer specific 2-hydroxyacid dehydrogenase catalytic" evidence="10">
    <location>
        <begin position="12"/>
        <end position="314"/>
    </location>
</feature>
<dbReference type="InterPro" id="IPR006140">
    <property type="entry name" value="D-isomer_DH_NAD-bd"/>
</dbReference>
<name>A0A926I0I4_9FIRM</name>
<evidence type="ECO:0000256" key="9">
    <source>
        <dbReference type="RuleBase" id="RU003719"/>
    </source>
</evidence>
<dbReference type="GO" id="GO:0005829">
    <property type="term" value="C:cytosol"/>
    <property type="evidence" value="ECO:0007669"/>
    <property type="project" value="TreeGrafter"/>
</dbReference>
<evidence type="ECO:0000256" key="6">
    <source>
        <dbReference type="ARBA" id="ARBA00066661"/>
    </source>
</evidence>
<evidence type="ECO:0000256" key="5">
    <source>
        <dbReference type="ARBA" id="ARBA00061278"/>
    </source>
</evidence>
<comment type="similarity">
    <text evidence="5">Belongs to the D-isomer specific 2-hydroxyacid dehydrogenase family. GhrB subfamily.</text>
</comment>
<keyword evidence="13" id="KW-1185">Reference proteome</keyword>
<comment type="catalytic activity">
    <reaction evidence="3">
        <text>(R)-glycerate + NADP(+) = 3-hydroxypyruvate + NADPH + H(+)</text>
        <dbReference type="Rhea" id="RHEA:18657"/>
        <dbReference type="ChEBI" id="CHEBI:15378"/>
        <dbReference type="ChEBI" id="CHEBI:16659"/>
        <dbReference type="ChEBI" id="CHEBI:17180"/>
        <dbReference type="ChEBI" id="CHEBI:57783"/>
        <dbReference type="ChEBI" id="CHEBI:58349"/>
        <dbReference type="EC" id="1.1.1.81"/>
    </reaction>
</comment>
<accession>A0A926I0I4</accession>
<evidence type="ECO:0000256" key="7">
    <source>
        <dbReference type="ARBA" id="ARBA00066674"/>
    </source>
</evidence>
<dbReference type="EC" id="1.1.1.79" evidence="6"/>
<dbReference type="FunFam" id="3.40.50.720:FF:000026">
    <property type="entry name" value="Glyoxylate/hydroxypyruvate reductase B"/>
    <property type="match status" value="1"/>
</dbReference>
<dbReference type="Pfam" id="PF00389">
    <property type="entry name" value="2-Hacid_dh"/>
    <property type="match status" value="1"/>
</dbReference>
<evidence type="ECO:0000256" key="3">
    <source>
        <dbReference type="ARBA" id="ARBA00052239"/>
    </source>
</evidence>
<comment type="catalytic activity">
    <reaction evidence="2">
        <text>(R)-glycerate + NAD(+) = 3-hydroxypyruvate + NADH + H(+)</text>
        <dbReference type="Rhea" id="RHEA:17905"/>
        <dbReference type="ChEBI" id="CHEBI:15378"/>
        <dbReference type="ChEBI" id="CHEBI:16659"/>
        <dbReference type="ChEBI" id="CHEBI:17180"/>
        <dbReference type="ChEBI" id="CHEBI:57540"/>
        <dbReference type="ChEBI" id="CHEBI:57945"/>
        <dbReference type="EC" id="1.1.1.81"/>
    </reaction>
</comment>
<dbReference type="InterPro" id="IPR006139">
    <property type="entry name" value="D-isomer_2_OHA_DH_cat_dom"/>
</dbReference>
<dbReference type="GO" id="GO:0016618">
    <property type="term" value="F:hydroxypyruvate reductase [NAD(P)H] activity"/>
    <property type="evidence" value="ECO:0007669"/>
    <property type="project" value="UniProtKB-EC"/>
</dbReference>
<dbReference type="RefSeq" id="WP_177714379.1">
    <property type="nucleotide sequence ID" value="NZ_JACRSQ010000003.1"/>
</dbReference>
<organism evidence="12 13">
    <name type="scientific">Bianquea renquensis</name>
    <dbReference type="NCBI Taxonomy" id="2763661"/>
    <lineage>
        <taxon>Bacteria</taxon>
        <taxon>Bacillati</taxon>
        <taxon>Bacillota</taxon>
        <taxon>Clostridia</taxon>
        <taxon>Eubacteriales</taxon>
        <taxon>Bianqueaceae</taxon>
        <taxon>Bianquea</taxon>
    </lineage>
</organism>
<reference evidence="12" key="1">
    <citation type="submission" date="2020-08" db="EMBL/GenBank/DDBJ databases">
        <title>Genome public.</title>
        <authorList>
            <person name="Liu C."/>
            <person name="Sun Q."/>
        </authorList>
    </citation>
    <scope>NUCLEOTIDE SEQUENCE</scope>
    <source>
        <strain evidence="12">NSJ-32</strain>
    </source>
</reference>
<dbReference type="InterPro" id="IPR036291">
    <property type="entry name" value="NAD(P)-bd_dom_sf"/>
</dbReference>
<dbReference type="PANTHER" id="PTHR10996">
    <property type="entry name" value="2-HYDROXYACID DEHYDROGENASE-RELATED"/>
    <property type="match status" value="1"/>
</dbReference>
<dbReference type="CDD" id="cd05301">
    <property type="entry name" value="GDH"/>
    <property type="match status" value="1"/>
</dbReference>
<evidence type="ECO:0000313" key="12">
    <source>
        <dbReference type="EMBL" id="MBC8542493.1"/>
    </source>
</evidence>
<keyword evidence="1 9" id="KW-0560">Oxidoreductase</keyword>
<dbReference type="GO" id="GO:0051287">
    <property type="term" value="F:NAD binding"/>
    <property type="evidence" value="ECO:0007669"/>
    <property type="project" value="InterPro"/>
</dbReference>
<evidence type="ECO:0000256" key="4">
    <source>
        <dbReference type="ARBA" id="ARBA00052769"/>
    </source>
</evidence>
<dbReference type="Gene3D" id="3.40.50.720">
    <property type="entry name" value="NAD(P)-binding Rossmann-like Domain"/>
    <property type="match status" value="2"/>
</dbReference>
<sequence length="318" mass="35368">MPKPKLVIAQPSLPPETRELLQQDFELIYTDPNNSDTLHRDLSQAAALFPASLQVDEALLSHAPLLRIASNVGVGYNNFHLDAMRRHGVMGTNTPFVLDDAVADVIVGLMLACSRRISELDRYVKEGRWTGQEGRGLFGLEFSKKTLGIIGMGRIGQAVAHRCRLGFSMRVQYHNRKPLSSTREAIYTDMDTLLRTSDYILVMTPLTQETEGMIGLEEFRKMKRTAIFINASRGAVVRESEMVEALSQGYLYGAGLDVYQQEPLDPANPLLKFPNVVTTPHIGSSTHETRDAMFLRAAQNMHAFASGQTPPDVVPELR</sequence>
<comment type="caution">
    <text evidence="12">The sequence shown here is derived from an EMBL/GenBank/DDBJ whole genome shotgun (WGS) entry which is preliminary data.</text>
</comment>
<feature type="domain" description="D-isomer specific 2-hydroxyacid dehydrogenase NAD-binding" evidence="11">
    <location>
        <begin position="107"/>
        <end position="283"/>
    </location>
</feature>
<evidence type="ECO:0000256" key="2">
    <source>
        <dbReference type="ARBA" id="ARBA00051801"/>
    </source>
</evidence>
<dbReference type="GO" id="GO:0030267">
    <property type="term" value="F:glyoxylate reductase (NADPH) activity"/>
    <property type="evidence" value="ECO:0007669"/>
    <property type="project" value="UniProtKB-EC"/>
</dbReference>
<dbReference type="Pfam" id="PF02826">
    <property type="entry name" value="2-Hacid_dh_C"/>
    <property type="match status" value="1"/>
</dbReference>
<dbReference type="PROSITE" id="PS00065">
    <property type="entry name" value="D_2_HYDROXYACID_DH_1"/>
    <property type="match status" value="1"/>
</dbReference>
<dbReference type="EMBL" id="JACRSQ010000003">
    <property type="protein sequence ID" value="MBC8542493.1"/>
    <property type="molecule type" value="Genomic_DNA"/>
</dbReference>
<evidence type="ECO:0000259" key="11">
    <source>
        <dbReference type="Pfam" id="PF02826"/>
    </source>
</evidence>
<dbReference type="AlphaFoldDB" id="A0A926I0I4"/>
<evidence type="ECO:0000259" key="10">
    <source>
        <dbReference type="Pfam" id="PF00389"/>
    </source>
</evidence>
<dbReference type="SUPFAM" id="SSF52283">
    <property type="entry name" value="Formate/glycerate dehydrogenase catalytic domain-like"/>
    <property type="match status" value="1"/>
</dbReference>